<dbReference type="OrthoDB" id="3644718at2759"/>
<dbReference type="Proteomes" id="UP000184330">
    <property type="component" value="Unassembled WGS sequence"/>
</dbReference>
<feature type="region of interest" description="Disordered" evidence="1">
    <location>
        <begin position="1"/>
        <end position="57"/>
    </location>
</feature>
<keyword evidence="4" id="KW-1185">Reference proteome</keyword>
<name>A0A1L7XHQ8_9HELO</name>
<dbReference type="Pfam" id="PF12937">
    <property type="entry name" value="F-box-like"/>
    <property type="match status" value="1"/>
</dbReference>
<evidence type="ECO:0000259" key="2">
    <source>
        <dbReference type="SMART" id="SM00256"/>
    </source>
</evidence>
<sequence>MENFNNDRAKDMELGPEIKKKAEGEENQAAEAPGTISSGSVEEAEIEGNADETHHPRADQNSILAKLPTELHLQIFDNLQPAARRLLGATCKPLYKVWKKYHYEKGIRIHIDEYRAAHKDDTSTAHKSILMHWTEELGHKNKMKSDLFTFDLWSAELCNRLGMKKARKNTRDPTLKEWKCGRIFMQLFCGTSASVLFFNHSVAMGKPKHKIGKMKPRKAGGRRSRKPEKNSKNAGMKWETREGDMRTGGEREAPAEVKLESKNTSQIQRASQCGRLPKLPTELLLQIFQYYGPAARRIMGATCKAFYDVFTEYYLTQLVRVHMDEYLAIHDGGVSLAYKYILLDWVQPTLPALSSATQFWYFQALMSHRKATGKPATLKVYKHGKIMLEYLEEQKSS</sequence>
<feature type="compositionally biased region" description="Basic and acidic residues" evidence="1">
    <location>
        <begin position="238"/>
        <end position="261"/>
    </location>
</feature>
<protein>
    <recommendedName>
        <fullName evidence="2">F-box domain-containing protein</fullName>
    </recommendedName>
</protein>
<dbReference type="SUPFAM" id="SSF81383">
    <property type="entry name" value="F-box domain"/>
    <property type="match status" value="2"/>
</dbReference>
<dbReference type="InterPro" id="IPR036047">
    <property type="entry name" value="F-box-like_dom_sf"/>
</dbReference>
<dbReference type="InterPro" id="IPR001810">
    <property type="entry name" value="F-box_dom"/>
</dbReference>
<feature type="region of interest" description="Disordered" evidence="1">
    <location>
        <begin position="208"/>
        <end position="261"/>
    </location>
</feature>
<dbReference type="SMART" id="SM00256">
    <property type="entry name" value="FBOX"/>
    <property type="match status" value="2"/>
</dbReference>
<feature type="compositionally biased region" description="Basic residues" evidence="1">
    <location>
        <begin position="208"/>
        <end position="226"/>
    </location>
</feature>
<evidence type="ECO:0000256" key="1">
    <source>
        <dbReference type="SAM" id="MobiDB-lite"/>
    </source>
</evidence>
<dbReference type="AlphaFoldDB" id="A0A1L7XHQ8"/>
<dbReference type="EMBL" id="FJOG01000026">
    <property type="protein sequence ID" value="CZR64487.1"/>
    <property type="molecule type" value="Genomic_DNA"/>
</dbReference>
<dbReference type="CDD" id="cd09917">
    <property type="entry name" value="F-box_SF"/>
    <property type="match status" value="1"/>
</dbReference>
<evidence type="ECO:0000313" key="3">
    <source>
        <dbReference type="EMBL" id="CZR64487.1"/>
    </source>
</evidence>
<feature type="compositionally biased region" description="Basic and acidic residues" evidence="1">
    <location>
        <begin position="1"/>
        <end position="24"/>
    </location>
</feature>
<feature type="domain" description="F-box" evidence="2">
    <location>
        <begin position="279"/>
        <end position="318"/>
    </location>
</feature>
<reference evidence="3 4" key="1">
    <citation type="submission" date="2016-03" db="EMBL/GenBank/DDBJ databases">
        <authorList>
            <person name="Ploux O."/>
        </authorList>
    </citation>
    <scope>NUCLEOTIDE SEQUENCE [LARGE SCALE GENOMIC DNA]</scope>
    <source>
        <strain evidence="3 4">UAMH 11012</strain>
    </source>
</reference>
<accession>A0A1L7XHQ8</accession>
<feature type="domain" description="F-box" evidence="2">
    <location>
        <begin position="67"/>
        <end position="106"/>
    </location>
</feature>
<proteinExistence type="predicted"/>
<evidence type="ECO:0000313" key="4">
    <source>
        <dbReference type="Proteomes" id="UP000184330"/>
    </source>
</evidence>
<gene>
    <name evidence="3" type="ORF">PAC_14385</name>
</gene>
<organism evidence="3 4">
    <name type="scientific">Phialocephala subalpina</name>
    <dbReference type="NCBI Taxonomy" id="576137"/>
    <lineage>
        <taxon>Eukaryota</taxon>
        <taxon>Fungi</taxon>
        <taxon>Dikarya</taxon>
        <taxon>Ascomycota</taxon>
        <taxon>Pezizomycotina</taxon>
        <taxon>Leotiomycetes</taxon>
        <taxon>Helotiales</taxon>
        <taxon>Mollisiaceae</taxon>
        <taxon>Phialocephala</taxon>
        <taxon>Phialocephala fortinii species complex</taxon>
    </lineage>
</organism>